<comment type="caution">
    <text evidence="1">The sequence shown here is derived from an EMBL/GenBank/DDBJ whole genome shotgun (WGS) entry which is preliminary data.</text>
</comment>
<proteinExistence type="predicted"/>
<gene>
    <name evidence="1" type="ORF">AE32_01334</name>
</gene>
<dbReference type="EMBL" id="JMUI01000003">
    <property type="protein sequence ID" value="KDM57223.1"/>
    <property type="molecule type" value="Genomic_DNA"/>
</dbReference>
<name>A0A1Y4YPA9_ACINO</name>
<protein>
    <submittedName>
        <fullName evidence="1">Uncharacterized protein</fullName>
    </submittedName>
</protein>
<organism evidence="1 2">
    <name type="scientific">Acinetobacter nosocomialis</name>
    <dbReference type="NCBI Taxonomy" id="106654"/>
    <lineage>
        <taxon>Bacteria</taxon>
        <taxon>Pseudomonadati</taxon>
        <taxon>Pseudomonadota</taxon>
        <taxon>Gammaproteobacteria</taxon>
        <taxon>Moraxellales</taxon>
        <taxon>Moraxellaceae</taxon>
        <taxon>Acinetobacter</taxon>
        <taxon>Acinetobacter calcoaceticus/baumannii complex</taxon>
    </lineage>
</organism>
<evidence type="ECO:0000313" key="2">
    <source>
        <dbReference type="Proteomes" id="UP000027208"/>
    </source>
</evidence>
<accession>A0A1Y4YPA9</accession>
<reference evidence="1 2" key="1">
    <citation type="submission" date="2014-04" db="EMBL/GenBank/DDBJ databases">
        <title>The Genome Sequence of Acinetobacter baumanii BIDMC 57.</title>
        <authorList>
            <consortium name="The Broad Institute Genomics Platform"/>
            <consortium name="The Broad Institute Genome Sequencing Center for Infectious Disease"/>
            <person name="Murphy C."/>
            <person name="Cosimi L."/>
            <person name="Cerqueira G."/>
            <person name="Feldgarden M."/>
            <person name="Earl A."/>
            <person name="Spencer M.D."/>
            <person name="Fodor A."/>
            <person name="Sautter R.L."/>
            <person name="Hung D."/>
            <person name="Onderdonk A.B."/>
            <person name="Ernst C."/>
            <person name="Delaney M."/>
            <person name="DuBois A."/>
            <person name="Young S.K."/>
            <person name="Zeng Q."/>
            <person name="Gargeya S."/>
            <person name="Abouelleil A."/>
            <person name="Alvarado L."/>
            <person name="Chapman S.B."/>
            <person name="Gainer-Dewar J."/>
            <person name="Goldberg J."/>
            <person name="Griggs A."/>
            <person name="Gujja S."/>
            <person name="Hansen M."/>
            <person name="Howarth C."/>
            <person name="Imamovic A."/>
            <person name="Larimer J."/>
            <person name="Pearson M."/>
            <person name="Poon T.W."/>
            <person name="Priest M."/>
            <person name="Roberts A."/>
            <person name="Saif S."/>
            <person name="Shea T."/>
            <person name="Sykes S."/>
            <person name="Wortman J."/>
            <person name="Nusbaum C."/>
            <person name="Birren B."/>
        </authorList>
    </citation>
    <scope>NUCLEOTIDE SEQUENCE [LARGE SCALE GENOMIC DNA]</scope>
    <source>
        <strain evidence="1 2">BIDMC 57</strain>
    </source>
</reference>
<sequence>MIIDEMTNNVFLKKLYSGDITSSILIGRFSIDLSGYCDIEFHVNKEPDISVEKYGVWGVDYNTIVIKTKGKITGDVLITEWLLNGYKELNVKKTDNGIIIKSKNGKFNFSVELSGLIFQGISVYYDGEG</sequence>
<dbReference type="AlphaFoldDB" id="A0A1Y4YPA9"/>
<dbReference type="Proteomes" id="UP000027208">
    <property type="component" value="Unassembled WGS sequence"/>
</dbReference>
<evidence type="ECO:0000313" key="1">
    <source>
        <dbReference type="EMBL" id="KDM57223.1"/>
    </source>
</evidence>
<dbReference type="RefSeq" id="WP_004887883.1">
    <property type="nucleotide sequence ID" value="NZ_BBTU01000039.1"/>
</dbReference>